<dbReference type="EMBL" id="BSXU01000942">
    <property type="protein sequence ID" value="GMG22177.1"/>
    <property type="molecule type" value="Genomic_DNA"/>
</dbReference>
<accession>A0A9W6YTX9</accession>
<keyword evidence="2" id="KW-1185">Reference proteome</keyword>
<comment type="caution">
    <text evidence="1">The sequence shown here is derived from an EMBL/GenBank/DDBJ whole genome shotgun (WGS) entry which is preliminary data.</text>
</comment>
<protein>
    <submittedName>
        <fullName evidence="1">Unnamed protein product</fullName>
    </submittedName>
</protein>
<proteinExistence type="predicted"/>
<evidence type="ECO:0000313" key="1">
    <source>
        <dbReference type="EMBL" id="GMG22177.1"/>
    </source>
</evidence>
<organism evidence="1 2">
    <name type="scientific">Ambrosiozyma monospora</name>
    <name type="common">Yeast</name>
    <name type="synonym">Endomycopsis monosporus</name>
    <dbReference type="NCBI Taxonomy" id="43982"/>
    <lineage>
        <taxon>Eukaryota</taxon>
        <taxon>Fungi</taxon>
        <taxon>Dikarya</taxon>
        <taxon>Ascomycota</taxon>
        <taxon>Saccharomycotina</taxon>
        <taxon>Pichiomycetes</taxon>
        <taxon>Pichiales</taxon>
        <taxon>Pichiaceae</taxon>
        <taxon>Ambrosiozyma</taxon>
    </lineage>
</organism>
<sequence length="110" mass="12279">MLAVESGQSVLSSFDTPAGKLGFGICNLRFPQLSLRLKFEGAQIDLLLSMHHEDRSAFSSFGSINGYLYSKLCCDTRCVLQCLILLECGLTLPTPSIYYYFPVIYYSDCI</sequence>
<dbReference type="InterPro" id="IPR036526">
    <property type="entry name" value="C-N_Hydrolase_sf"/>
</dbReference>
<dbReference type="Proteomes" id="UP001165063">
    <property type="component" value="Unassembled WGS sequence"/>
</dbReference>
<dbReference type="OrthoDB" id="10250282at2759"/>
<name>A0A9W6YTX9_AMBMO</name>
<dbReference type="AlphaFoldDB" id="A0A9W6YTX9"/>
<evidence type="ECO:0000313" key="2">
    <source>
        <dbReference type="Proteomes" id="UP001165063"/>
    </source>
</evidence>
<gene>
    <name evidence="1" type="ORF">Amon01_000254900</name>
</gene>
<reference evidence="1" key="1">
    <citation type="submission" date="2023-04" db="EMBL/GenBank/DDBJ databases">
        <title>Ambrosiozyma monospora NBRC 1965.</title>
        <authorList>
            <person name="Ichikawa N."/>
            <person name="Sato H."/>
            <person name="Tonouchi N."/>
        </authorList>
    </citation>
    <scope>NUCLEOTIDE SEQUENCE</scope>
    <source>
        <strain evidence="1">NBRC 1965</strain>
    </source>
</reference>
<dbReference type="SUPFAM" id="SSF56317">
    <property type="entry name" value="Carbon-nitrogen hydrolase"/>
    <property type="match status" value="1"/>
</dbReference>